<evidence type="ECO:0000313" key="1">
    <source>
        <dbReference type="EMBL" id="QBP41915.1"/>
    </source>
</evidence>
<dbReference type="KEGG" id="panc:E2636_12480"/>
<proteinExistence type="predicted"/>
<name>A0A4V1AN87_9BACL</name>
<gene>
    <name evidence="1" type="ORF">E2636_12480</name>
</gene>
<evidence type="ECO:0000313" key="2">
    <source>
        <dbReference type="Proteomes" id="UP000294292"/>
    </source>
</evidence>
<sequence length="254" mass="29837">MYLGFNVEIADEFTNYYHEGNRVNGENQKKLSRDFTNYVFKHVDSGVLSGEEIQNDWFPSIHADVFISHSHKDEKIAIGLAGWLKSQFKLNSFVDSGLWGYSNDLLKQIDHDYCLNEDGKTFDYNKRNYSTSHIHMMLTNSLLKMIDKTECIFFLNTPNSIVSPKDSIESSTQSPWIYTELIAMKVVRRKIDRKIKREFEAEIFNAQKELKINYTVDLNDLVKIDQEFLNKWENKWIHSTKENHPLDDLYTSLN</sequence>
<keyword evidence="2" id="KW-1185">Reference proteome</keyword>
<reference evidence="1 2" key="1">
    <citation type="submission" date="2019-03" db="EMBL/GenBank/DDBJ databases">
        <title>Complete genome sequence of Paenisporosarcina antarctica CGMCC 1.6503T.</title>
        <authorList>
            <person name="Rong J.-C."/>
            <person name="Chi N.-Y."/>
            <person name="Zhang Q.-F."/>
        </authorList>
    </citation>
    <scope>NUCLEOTIDE SEQUENCE [LARGE SCALE GENOMIC DNA]</scope>
    <source>
        <strain evidence="1 2">CGMCC 1.6503</strain>
    </source>
</reference>
<dbReference type="OrthoDB" id="6971689at2"/>
<accession>A0A4V1AN87</accession>
<dbReference type="Proteomes" id="UP000294292">
    <property type="component" value="Chromosome"/>
</dbReference>
<dbReference type="EMBL" id="CP038015">
    <property type="protein sequence ID" value="QBP41915.1"/>
    <property type="molecule type" value="Genomic_DNA"/>
</dbReference>
<dbReference type="RefSeq" id="WP_134210486.1">
    <property type="nucleotide sequence ID" value="NZ_CP038015.1"/>
</dbReference>
<dbReference type="AlphaFoldDB" id="A0A4V1AN87"/>
<organism evidence="1 2">
    <name type="scientific">Paenisporosarcina antarctica</name>
    <dbReference type="NCBI Taxonomy" id="417367"/>
    <lineage>
        <taxon>Bacteria</taxon>
        <taxon>Bacillati</taxon>
        <taxon>Bacillota</taxon>
        <taxon>Bacilli</taxon>
        <taxon>Bacillales</taxon>
        <taxon>Caryophanaceae</taxon>
        <taxon>Paenisporosarcina</taxon>
    </lineage>
</organism>
<evidence type="ECO:0008006" key="3">
    <source>
        <dbReference type="Google" id="ProtNLM"/>
    </source>
</evidence>
<protein>
    <recommendedName>
        <fullName evidence="3">TIR domain-containing protein</fullName>
    </recommendedName>
</protein>